<dbReference type="CDD" id="cd01400">
    <property type="entry name" value="6PGL"/>
    <property type="match status" value="1"/>
</dbReference>
<comment type="pathway">
    <text evidence="2">Carbohydrate degradation; pentose phosphate pathway; D-ribulose 5-phosphate from D-glucose 6-phosphate (oxidative stage): step 2/3.</text>
</comment>
<dbReference type="GO" id="GO:0017057">
    <property type="term" value="F:6-phosphogluconolactonase activity"/>
    <property type="evidence" value="ECO:0007669"/>
    <property type="project" value="UniProtKB-EC"/>
</dbReference>
<keyword evidence="4" id="KW-0378">Hydrolase</keyword>
<dbReference type="GO" id="GO:0006098">
    <property type="term" value="P:pentose-phosphate shunt"/>
    <property type="evidence" value="ECO:0007669"/>
    <property type="project" value="InterPro"/>
</dbReference>
<comment type="similarity">
    <text evidence="3 5">Belongs to the glucosamine/galactosamine-6-phosphate isomerase family. 6-phosphogluconolactonase subfamily.</text>
</comment>
<dbReference type="AlphaFoldDB" id="A0AAW2KDX0"/>
<dbReference type="FunFam" id="3.40.50.1360:FF:000005">
    <property type="entry name" value="6-phosphogluconolactonase"/>
    <property type="match status" value="1"/>
</dbReference>
<evidence type="ECO:0000256" key="4">
    <source>
        <dbReference type="ARBA" id="ARBA00022801"/>
    </source>
</evidence>
<comment type="catalytic activity">
    <reaction evidence="1 5">
        <text>6-phospho-D-glucono-1,5-lactone + H2O = 6-phospho-D-gluconate + H(+)</text>
        <dbReference type="Rhea" id="RHEA:12556"/>
        <dbReference type="ChEBI" id="CHEBI:15377"/>
        <dbReference type="ChEBI" id="CHEBI:15378"/>
        <dbReference type="ChEBI" id="CHEBI:57955"/>
        <dbReference type="ChEBI" id="CHEBI:58759"/>
        <dbReference type="EC" id="3.1.1.31"/>
    </reaction>
</comment>
<evidence type="ECO:0000259" key="6">
    <source>
        <dbReference type="Pfam" id="PF01182"/>
    </source>
</evidence>
<dbReference type="EMBL" id="JACGWJ010000029">
    <property type="protein sequence ID" value="KAL0304462.1"/>
    <property type="molecule type" value="Genomic_DNA"/>
</dbReference>
<reference evidence="7" key="2">
    <citation type="journal article" date="2024" name="Plant">
        <title>Genomic evolution and insights into agronomic trait innovations of Sesamum species.</title>
        <authorList>
            <person name="Miao H."/>
            <person name="Wang L."/>
            <person name="Qu L."/>
            <person name="Liu H."/>
            <person name="Sun Y."/>
            <person name="Le M."/>
            <person name="Wang Q."/>
            <person name="Wei S."/>
            <person name="Zheng Y."/>
            <person name="Lin W."/>
            <person name="Duan Y."/>
            <person name="Cao H."/>
            <person name="Xiong S."/>
            <person name="Wang X."/>
            <person name="Wei L."/>
            <person name="Li C."/>
            <person name="Ma Q."/>
            <person name="Ju M."/>
            <person name="Zhao R."/>
            <person name="Li G."/>
            <person name="Mu C."/>
            <person name="Tian Q."/>
            <person name="Mei H."/>
            <person name="Zhang T."/>
            <person name="Gao T."/>
            <person name="Zhang H."/>
        </authorList>
    </citation>
    <scope>NUCLEOTIDE SEQUENCE</scope>
    <source>
        <strain evidence="7">G02</strain>
    </source>
</reference>
<reference evidence="7" key="1">
    <citation type="submission" date="2020-06" db="EMBL/GenBank/DDBJ databases">
        <authorList>
            <person name="Li T."/>
            <person name="Hu X."/>
            <person name="Zhang T."/>
            <person name="Song X."/>
            <person name="Zhang H."/>
            <person name="Dai N."/>
            <person name="Sheng W."/>
            <person name="Hou X."/>
            <person name="Wei L."/>
        </authorList>
    </citation>
    <scope>NUCLEOTIDE SEQUENCE</scope>
    <source>
        <strain evidence="7">G02</strain>
        <tissue evidence="7">Leaf</tissue>
    </source>
</reference>
<dbReference type="Pfam" id="PF01182">
    <property type="entry name" value="Glucosamine_iso"/>
    <property type="match status" value="1"/>
</dbReference>
<dbReference type="InterPro" id="IPR005900">
    <property type="entry name" value="6-phosphogluconolactonase_DevB"/>
</dbReference>
<accession>A0AAW2KDX0</accession>
<dbReference type="EC" id="3.1.1.31" evidence="5"/>
<comment type="caution">
    <text evidence="7">The sequence shown here is derived from an EMBL/GenBank/DDBJ whole genome shotgun (WGS) entry which is preliminary data.</text>
</comment>
<evidence type="ECO:0000256" key="2">
    <source>
        <dbReference type="ARBA" id="ARBA00004961"/>
    </source>
</evidence>
<dbReference type="PANTHER" id="PTHR11054:SF9">
    <property type="entry name" value="6-PHOSPHOGLUCONOLACTONASE-RELATED"/>
    <property type="match status" value="1"/>
</dbReference>
<organism evidence="7">
    <name type="scientific">Sesamum radiatum</name>
    <name type="common">Black benniseed</name>
    <dbReference type="NCBI Taxonomy" id="300843"/>
    <lineage>
        <taxon>Eukaryota</taxon>
        <taxon>Viridiplantae</taxon>
        <taxon>Streptophyta</taxon>
        <taxon>Embryophyta</taxon>
        <taxon>Tracheophyta</taxon>
        <taxon>Spermatophyta</taxon>
        <taxon>Magnoliopsida</taxon>
        <taxon>eudicotyledons</taxon>
        <taxon>Gunneridae</taxon>
        <taxon>Pentapetalae</taxon>
        <taxon>asterids</taxon>
        <taxon>lamiids</taxon>
        <taxon>Lamiales</taxon>
        <taxon>Pedaliaceae</taxon>
        <taxon>Sesamum</taxon>
    </lineage>
</organism>
<dbReference type="SUPFAM" id="SSF100950">
    <property type="entry name" value="NagB/RpiA/CoA transferase-like"/>
    <property type="match status" value="1"/>
</dbReference>
<protein>
    <recommendedName>
        <fullName evidence="5">Probable 6-phosphogluconolactonase</fullName>
        <ecNumber evidence="5">3.1.1.31</ecNumber>
    </recommendedName>
</protein>
<dbReference type="InterPro" id="IPR006148">
    <property type="entry name" value="Glc/Gal-6P_isomerase"/>
</dbReference>
<evidence type="ECO:0000256" key="5">
    <source>
        <dbReference type="RuleBase" id="RU365095"/>
    </source>
</evidence>
<evidence type="ECO:0000256" key="1">
    <source>
        <dbReference type="ARBA" id="ARBA00000832"/>
    </source>
</evidence>
<dbReference type="InterPro" id="IPR037171">
    <property type="entry name" value="NagB/RpiA_transferase-like"/>
</dbReference>
<dbReference type="NCBIfam" id="TIGR01198">
    <property type="entry name" value="pgl"/>
    <property type="match status" value="1"/>
</dbReference>
<dbReference type="InterPro" id="IPR039104">
    <property type="entry name" value="6PGL"/>
</dbReference>
<proteinExistence type="inferred from homology"/>
<dbReference type="PANTHER" id="PTHR11054">
    <property type="entry name" value="6-PHOSPHOGLUCONOLACTONASE"/>
    <property type="match status" value="1"/>
</dbReference>
<feature type="domain" description="Glucosamine/galactosamine-6-phosphate isomerase" evidence="6">
    <location>
        <begin position="18"/>
        <end position="246"/>
    </location>
</feature>
<sequence length="263" mass="29854">MAPKCLKNKHSHVLIYPKEEDVAVNIQPHIAVLSDKAIAEKGSFTVVLSGGTLIHTLRKLTQSPLRETINWSKWWIFWVDERVVPLDNPESNYHLALKGFLSKVPIPRDHIIHIHYSPSAEAVAKDYQHRLMKLVERKVLPLSPIGFPQFDLMLLGIGPDGHVASLFPNRPQRYDVIDWVTYLNDSPKPPPKRITFTFPVINSAKHIAMVVTGKEEANAVAITLEHKPILPPLPCSEVRPQEMLTWFLDWDAASKLPPNFINQ</sequence>
<dbReference type="Gene3D" id="3.40.50.1360">
    <property type="match status" value="1"/>
</dbReference>
<name>A0AAW2KDX0_SESRA</name>
<dbReference type="GO" id="GO:0005975">
    <property type="term" value="P:carbohydrate metabolic process"/>
    <property type="evidence" value="ECO:0007669"/>
    <property type="project" value="InterPro"/>
</dbReference>
<evidence type="ECO:0000313" key="7">
    <source>
        <dbReference type="EMBL" id="KAL0304462.1"/>
    </source>
</evidence>
<gene>
    <name evidence="7" type="ORF">Sradi_6314300</name>
</gene>
<evidence type="ECO:0000256" key="3">
    <source>
        <dbReference type="ARBA" id="ARBA00010662"/>
    </source>
</evidence>